<name>A0ACB9F7H6_CICIN</name>
<reference evidence="2" key="1">
    <citation type="journal article" date="2022" name="Mol. Ecol. Resour.">
        <title>The genomes of chicory, endive, great burdock and yacon provide insights into Asteraceae palaeo-polyploidization history and plant inulin production.</title>
        <authorList>
            <person name="Fan W."/>
            <person name="Wang S."/>
            <person name="Wang H."/>
            <person name="Wang A."/>
            <person name="Jiang F."/>
            <person name="Liu H."/>
            <person name="Zhao H."/>
            <person name="Xu D."/>
            <person name="Zhang Y."/>
        </authorList>
    </citation>
    <scope>NUCLEOTIDE SEQUENCE [LARGE SCALE GENOMIC DNA]</scope>
    <source>
        <strain evidence="2">cv. Punajuju</strain>
    </source>
</reference>
<keyword evidence="2" id="KW-1185">Reference proteome</keyword>
<dbReference type="Proteomes" id="UP001055811">
    <property type="component" value="Linkage Group LG03"/>
</dbReference>
<accession>A0ACB9F7H6</accession>
<gene>
    <name evidence="1" type="ORF">L2E82_17155</name>
</gene>
<protein>
    <submittedName>
        <fullName evidence="1">Uncharacterized protein</fullName>
    </submittedName>
</protein>
<organism evidence="1 2">
    <name type="scientific">Cichorium intybus</name>
    <name type="common">Chicory</name>
    <dbReference type="NCBI Taxonomy" id="13427"/>
    <lineage>
        <taxon>Eukaryota</taxon>
        <taxon>Viridiplantae</taxon>
        <taxon>Streptophyta</taxon>
        <taxon>Embryophyta</taxon>
        <taxon>Tracheophyta</taxon>
        <taxon>Spermatophyta</taxon>
        <taxon>Magnoliopsida</taxon>
        <taxon>eudicotyledons</taxon>
        <taxon>Gunneridae</taxon>
        <taxon>Pentapetalae</taxon>
        <taxon>asterids</taxon>
        <taxon>campanulids</taxon>
        <taxon>Asterales</taxon>
        <taxon>Asteraceae</taxon>
        <taxon>Cichorioideae</taxon>
        <taxon>Cichorieae</taxon>
        <taxon>Cichoriinae</taxon>
        <taxon>Cichorium</taxon>
    </lineage>
</organism>
<sequence>MIKPNMEEILLIGYSDDLRKSRMGYEHDLTDYYADQGSQKTISYVCLTTRSQEVENEICSNQEEDWEARHAQIKLTKGF</sequence>
<evidence type="ECO:0000313" key="2">
    <source>
        <dbReference type="Proteomes" id="UP001055811"/>
    </source>
</evidence>
<dbReference type="EMBL" id="CM042011">
    <property type="protein sequence ID" value="KAI3767072.1"/>
    <property type="molecule type" value="Genomic_DNA"/>
</dbReference>
<evidence type="ECO:0000313" key="1">
    <source>
        <dbReference type="EMBL" id="KAI3767072.1"/>
    </source>
</evidence>
<reference evidence="1 2" key="2">
    <citation type="journal article" date="2022" name="Mol. Ecol. Resour.">
        <title>The genomes of chicory, endive, great burdock and yacon provide insights into Asteraceae paleo-polyploidization history and plant inulin production.</title>
        <authorList>
            <person name="Fan W."/>
            <person name="Wang S."/>
            <person name="Wang H."/>
            <person name="Wang A."/>
            <person name="Jiang F."/>
            <person name="Liu H."/>
            <person name="Zhao H."/>
            <person name="Xu D."/>
            <person name="Zhang Y."/>
        </authorList>
    </citation>
    <scope>NUCLEOTIDE SEQUENCE [LARGE SCALE GENOMIC DNA]</scope>
    <source>
        <strain evidence="2">cv. Punajuju</strain>
        <tissue evidence="1">Leaves</tissue>
    </source>
</reference>
<proteinExistence type="predicted"/>
<comment type="caution">
    <text evidence="1">The sequence shown here is derived from an EMBL/GenBank/DDBJ whole genome shotgun (WGS) entry which is preliminary data.</text>
</comment>